<dbReference type="SUPFAM" id="SSF53098">
    <property type="entry name" value="Ribonuclease H-like"/>
    <property type="match status" value="1"/>
</dbReference>
<dbReference type="InterPro" id="IPR012337">
    <property type="entry name" value="RNaseH-like_sf"/>
</dbReference>
<proteinExistence type="predicted"/>
<reference evidence="2 3" key="1">
    <citation type="journal article" date="2021" name="bioRxiv">
        <title>Chromosome-scale and haplotype-resolved genome assembly of a tetraploid potato cultivar.</title>
        <authorList>
            <person name="Sun H."/>
            <person name="Jiao W.-B."/>
            <person name="Krause K."/>
            <person name="Campoy J.A."/>
            <person name="Goel M."/>
            <person name="Folz-Donahue K."/>
            <person name="Kukat C."/>
            <person name="Huettel B."/>
            <person name="Schneeberger K."/>
        </authorList>
    </citation>
    <scope>NUCLEOTIDE SEQUENCE [LARGE SCALE GENOMIC DNA]</scope>
    <source>
        <strain evidence="2">SolTubOtavaFocal</strain>
        <tissue evidence="2">Leaves</tissue>
    </source>
</reference>
<dbReference type="Gene3D" id="3.30.420.10">
    <property type="entry name" value="Ribonuclease H-like superfamily/Ribonuclease H"/>
    <property type="match status" value="1"/>
</dbReference>
<evidence type="ECO:0000313" key="3">
    <source>
        <dbReference type="Proteomes" id="UP000826656"/>
    </source>
</evidence>
<dbReference type="PANTHER" id="PTHR47723">
    <property type="entry name" value="OS05G0353850 PROTEIN"/>
    <property type="match status" value="1"/>
</dbReference>
<keyword evidence="3" id="KW-1185">Reference proteome</keyword>
<dbReference type="InterPro" id="IPR053151">
    <property type="entry name" value="RNase_H-like"/>
</dbReference>
<organism evidence="2 3">
    <name type="scientific">Solanum tuberosum</name>
    <name type="common">Potato</name>
    <dbReference type="NCBI Taxonomy" id="4113"/>
    <lineage>
        <taxon>Eukaryota</taxon>
        <taxon>Viridiplantae</taxon>
        <taxon>Streptophyta</taxon>
        <taxon>Embryophyta</taxon>
        <taxon>Tracheophyta</taxon>
        <taxon>Spermatophyta</taxon>
        <taxon>Magnoliopsida</taxon>
        <taxon>eudicotyledons</taxon>
        <taxon>Gunneridae</taxon>
        <taxon>Pentapetalae</taxon>
        <taxon>asterids</taxon>
        <taxon>lamiids</taxon>
        <taxon>Solanales</taxon>
        <taxon>Solanaceae</taxon>
        <taxon>Solanoideae</taxon>
        <taxon>Solaneae</taxon>
        <taxon>Solanum</taxon>
    </lineage>
</organism>
<evidence type="ECO:0000313" key="2">
    <source>
        <dbReference type="EMBL" id="KAH0760389.1"/>
    </source>
</evidence>
<dbReference type="PANTHER" id="PTHR47723:SF24">
    <property type="entry name" value="RNASE H TYPE-1 DOMAIN-CONTAINING PROTEIN"/>
    <property type="match status" value="1"/>
</dbReference>
<dbReference type="Pfam" id="PF13456">
    <property type="entry name" value="RVT_3"/>
    <property type="match status" value="1"/>
</dbReference>
<gene>
    <name evidence="2" type="ORF">KY290_016462</name>
</gene>
<dbReference type="InterPro" id="IPR002156">
    <property type="entry name" value="RNaseH_domain"/>
</dbReference>
<dbReference type="InterPro" id="IPR036397">
    <property type="entry name" value="RNaseH_sf"/>
</dbReference>
<dbReference type="CDD" id="cd06222">
    <property type="entry name" value="RNase_H_like"/>
    <property type="match status" value="1"/>
</dbReference>
<accession>A0ABQ7VA65</accession>
<dbReference type="InterPro" id="IPR044730">
    <property type="entry name" value="RNase_H-like_dom_plant"/>
</dbReference>
<sequence length="200" mass="22870">MQQIPRIWPDIIDLLENYKPKIYYSSITWKPPELGTLKCNTDGASRGNPGRSAYGFCLRNHKGDLIYAQGEEINECTNIEAEAIAIKEAIYHCVAICLDKILAGIWEVPWHIAILVSDIKVLALQCQVRIQHVYREGNTLADYMANLASDREGRLSFSTFTELPRKILNLEKQLVPNLRIKTKRISQQHNIKEGEFSFII</sequence>
<protein>
    <recommendedName>
        <fullName evidence="1">RNase H type-1 domain-containing protein</fullName>
    </recommendedName>
</protein>
<evidence type="ECO:0000259" key="1">
    <source>
        <dbReference type="Pfam" id="PF13456"/>
    </source>
</evidence>
<dbReference type="Proteomes" id="UP000826656">
    <property type="component" value="Unassembled WGS sequence"/>
</dbReference>
<comment type="caution">
    <text evidence="2">The sequence shown here is derived from an EMBL/GenBank/DDBJ whole genome shotgun (WGS) entry which is preliminary data.</text>
</comment>
<feature type="domain" description="RNase H type-1" evidence="1">
    <location>
        <begin position="40"/>
        <end position="148"/>
    </location>
</feature>
<name>A0ABQ7VA65_SOLTU</name>
<dbReference type="EMBL" id="JAIVGD010000013">
    <property type="protein sequence ID" value="KAH0760389.1"/>
    <property type="molecule type" value="Genomic_DNA"/>
</dbReference>